<evidence type="ECO:0000256" key="5">
    <source>
        <dbReference type="ARBA" id="ARBA00023133"/>
    </source>
</evidence>
<keyword evidence="4 9" id="KW-1133">Transmembrane helix</keyword>
<keyword evidence="10" id="KW-0732">Signal</keyword>
<keyword evidence="3 9" id="KW-0812">Transmembrane</keyword>
<keyword evidence="6 9" id="KW-0472">Membrane</keyword>
<dbReference type="HAMAP" id="MF_00154">
    <property type="entry name" value="CyoE_CtaB"/>
    <property type="match status" value="1"/>
</dbReference>
<feature type="transmembrane region" description="Helical" evidence="9">
    <location>
        <begin position="190"/>
        <end position="208"/>
    </location>
</feature>
<dbReference type="Pfam" id="PF01040">
    <property type="entry name" value="UbiA"/>
    <property type="match status" value="1"/>
</dbReference>
<evidence type="ECO:0000313" key="12">
    <source>
        <dbReference type="Proteomes" id="UP001205105"/>
    </source>
</evidence>
<evidence type="ECO:0000256" key="2">
    <source>
        <dbReference type="ARBA" id="ARBA00022679"/>
    </source>
</evidence>
<dbReference type="Gene3D" id="1.10.357.140">
    <property type="entry name" value="UbiA prenyltransferase"/>
    <property type="match status" value="1"/>
</dbReference>
<evidence type="ECO:0000256" key="7">
    <source>
        <dbReference type="ARBA" id="ARBA00030253"/>
    </source>
</evidence>
<evidence type="ECO:0000256" key="3">
    <source>
        <dbReference type="ARBA" id="ARBA00022692"/>
    </source>
</evidence>
<feature type="transmembrane region" description="Helical" evidence="9">
    <location>
        <begin position="215"/>
        <end position="236"/>
    </location>
</feature>
<feature type="compositionally biased region" description="Acidic residues" evidence="8">
    <location>
        <begin position="456"/>
        <end position="467"/>
    </location>
</feature>
<feature type="transmembrane region" description="Helical" evidence="9">
    <location>
        <begin position="164"/>
        <end position="184"/>
    </location>
</feature>
<feature type="transmembrane region" description="Helical" evidence="9">
    <location>
        <begin position="287"/>
        <end position="309"/>
    </location>
</feature>
<accession>A0AAD5DZW9</accession>
<dbReference type="Proteomes" id="UP001205105">
    <property type="component" value="Unassembled WGS sequence"/>
</dbReference>
<feature type="region of interest" description="Disordered" evidence="8">
    <location>
        <begin position="439"/>
        <end position="477"/>
    </location>
</feature>
<organism evidence="11 12">
    <name type="scientific">Chlorella ohadii</name>
    <dbReference type="NCBI Taxonomy" id="2649997"/>
    <lineage>
        <taxon>Eukaryota</taxon>
        <taxon>Viridiplantae</taxon>
        <taxon>Chlorophyta</taxon>
        <taxon>core chlorophytes</taxon>
        <taxon>Trebouxiophyceae</taxon>
        <taxon>Chlorellales</taxon>
        <taxon>Chlorellaceae</taxon>
        <taxon>Chlorella clade</taxon>
        <taxon>Chlorella</taxon>
    </lineage>
</organism>
<dbReference type="PANTHER" id="PTHR43448">
    <property type="entry name" value="PROTOHEME IX FARNESYLTRANSFERASE, MITOCHONDRIAL"/>
    <property type="match status" value="1"/>
</dbReference>
<keyword evidence="2" id="KW-0808">Transferase</keyword>
<comment type="caution">
    <text evidence="11">The sequence shown here is derived from an EMBL/GenBank/DDBJ whole genome shotgun (WGS) entry which is preliminary data.</text>
</comment>
<feature type="signal peptide" evidence="10">
    <location>
        <begin position="1"/>
        <end position="16"/>
    </location>
</feature>
<proteinExistence type="inferred from homology"/>
<keyword evidence="12" id="KW-1185">Reference proteome</keyword>
<protein>
    <recommendedName>
        <fullName evidence="7">Heme O synthase</fullName>
    </recommendedName>
</protein>
<dbReference type="InterPro" id="IPR044878">
    <property type="entry name" value="UbiA_sf"/>
</dbReference>
<dbReference type="GO" id="GO:0005739">
    <property type="term" value="C:mitochondrion"/>
    <property type="evidence" value="ECO:0007669"/>
    <property type="project" value="TreeGrafter"/>
</dbReference>
<dbReference type="GO" id="GO:0006784">
    <property type="term" value="P:heme A biosynthetic process"/>
    <property type="evidence" value="ECO:0007669"/>
    <property type="project" value="TreeGrafter"/>
</dbReference>
<dbReference type="InterPro" id="IPR006369">
    <property type="entry name" value="Protohaem_IX_farnesylTrfase"/>
</dbReference>
<evidence type="ECO:0000256" key="8">
    <source>
        <dbReference type="SAM" id="MobiDB-lite"/>
    </source>
</evidence>
<dbReference type="EMBL" id="JADXDR010000014">
    <property type="protein sequence ID" value="KAI7845683.1"/>
    <property type="molecule type" value="Genomic_DNA"/>
</dbReference>
<feature type="compositionally biased region" description="Low complexity" evidence="8">
    <location>
        <begin position="468"/>
        <end position="477"/>
    </location>
</feature>
<dbReference type="PANTHER" id="PTHR43448:SF2">
    <property type="entry name" value="PROTOHEME IX FARNESYLTRANSFERASE, MITOCHONDRIAL"/>
    <property type="match status" value="1"/>
</dbReference>
<feature type="transmembrane region" description="Helical" evidence="9">
    <location>
        <begin position="242"/>
        <end position="266"/>
    </location>
</feature>
<comment type="subcellular location">
    <subcellularLocation>
        <location evidence="1">Membrane</location>
        <topology evidence="1">Multi-pass membrane protein</topology>
    </subcellularLocation>
</comment>
<keyword evidence="5" id="KW-0350">Heme biosynthesis</keyword>
<dbReference type="NCBIfam" id="TIGR01473">
    <property type="entry name" value="cyoE_ctaB"/>
    <property type="match status" value="1"/>
</dbReference>
<dbReference type="InterPro" id="IPR000537">
    <property type="entry name" value="UbiA_prenyltransferase"/>
</dbReference>
<sequence>MRRSLALLGRQLLAEAASCGPAGAPSTSGRGELASWAATAGRQRWFSAGAAAATAAAGGASACATAAAAHTGRGPPTGLRKLRLMVQNYKQLSKMRLSLLVVATSAAGYAAGSDEHIDWAGMGWTSLGTMLASSSANALNQVYEKVNDGLMKRTMNRPLPTGRMSRPHALAFAAACGLGGVWLLAEKTNLTTAALGAANIALYAGVYTPLKQISVINTWVGAIVGAVPPLMGWSAATGGLDVGAAILGAGLYFWQMPHFMALAWMCKADYTAGGYRMLSMIDATGRRTAACALRNCLYLFPLGALATWLGVTSPYFAYESAFITAGMMLTAARFYSTPTVANARILFRASLLHLPLFMAAFLLHRLPNHGEDKAALLVHNARLLGIGGSAAQRERAEQEEEQGALGPALSALTRVRLSFPPLPFLPSLPLEVSAQLSCPSKAACEEAQPQQQEEGKDGEEEEEDSEGEGAARAAGGA</sequence>
<evidence type="ECO:0000256" key="9">
    <source>
        <dbReference type="SAM" id="Phobius"/>
    </source>
</evidence>
<evidence type="ECO:0000313" key="11">
    <source>
        <dbReference type="EMBL" id="KAI7845683.1"/>
    </source>
</evidence>
<dbReference type="GO" id="GO:0008495">
    <property type="term" value="F:protoheme IX farnesyltransferase activity"/>
    <property type="evidence" value="ECO:0007669"/>
    <property type="project" value="InterPro"/>
</dbReference>
<feature type="chain" id="PRO_5042179632" description="Heme O synthase" evidence="10">
    <location>
        <begin position="17"/>
        <end position="477"/>
    </location>
</feature>
<name>A0AAD5DZW9_9CHLO</name>
<dbReference type="AlphaFoldDB" id="A0AAD5DZW9"/>
<dbReference type="FunFam" id="1.10.357.140:FF:000006">
    <property type="entry name" value="Protoheme IX farnesyltransferase, mitochondrial"/>
    <property type="match status" value="1"/>
</dbReference>
<reference evidence="11" key="1">
    <citation type="submission" date="2020-11" db="EMBL/GenBank/DDBJ databases">
        <title>Chlorella ohadii genome sequencing and assembly.</title>
        <authorList>
            <person name="Murik O."/>
            <person name="Treves H."/>
            <person name="Kedem I."/>
            <person name="Shotland Y."/>
            <person name="Kaplan A."/>
        </authorList>
    </citation>
    <scope>NUCLEOTIDE SEQUENCE</scope>
    <source>
        <strain evidence="11">1</strain>
    </source>
</reference>
<dbReference type="GO" id="GO:0016020">
    <property type="term" value="C:membrane"/>
    <property type="evidence" value="ECO:0007669"/>
    <property type="project" value="UniProtKB-SubCell"/>
</dbReference>
<gene>
    <name evidence="11" type="ORF">COHA_000797</name>
</gene>
<evidence type="ECO:0000256" key="6">
    <source>
        <dbReference type="ARBA" id="ARBA00023136"/>
    </source>
</evidence>
<dbReference type="CDD" id="cd13957">
    <property type="entry name" value="PT_UbiA_Cox10"/>
    <property type="match status" value="1"/>
</dbReference>
<evidence type="ECO:0000256" key="4">
    <source>
        <dbReference type="ARBA" id="ARBA00022989"/>
    </source>
</evidence>
<evidence type="ECO:0000256" key="10">
    <source>
        <dbReference type="SAM" id="SignalP"/>
    </source>
</evidence>
<evidence type="ECO:0000256" key="1">
    <source>
        <dbReference type="ARBA" id="ARBA00004141"/>
    </source>
</evidence>